<organism evidence="9 10">
    <name type="scientific">Acorus calamus</name>
    <name type="common">Sweet flag</name>
    <dbReference type="NCBI Taxonomy" id="4465"/>
    <lineage>
        <taxon>Eukaryota</taxon>
        <taxon>Viridiplantae</taxon>
        <taxon>Streptophyta</taxon>
        <taxon>Embryophyta</taxon>
        <taxon>Tracheophyta</taxon>
        <taxon>Spermatophyta</taxon>
        <taxon>Magnoliopsida</taxon>
        <taxon>Liliopsida</taxon>
        <taxon>Acoraceae</taxon>
        <taxon>Acorus</taxon>
    </lineage>
</organism>
<sequence>MITGGKSLVSSPPAFSNDGKRLLICSGNTVSVISITTGLQVTELEGHTDRVTCVIVEPVADNVSKFMNFCWTSSLDGTICYWDFAVPELIKKVEVKNPVHSMVIPSLLQLPLENDDNKKPSNLYAFISIEDKNKPSGELKALRGQIQMYDLKRSRKVGGLLAETRYPEMIVVNKSGEYFGIRKKRQVIVWKVPSEDSKYDIKKIKLHHTKKLSAFAFHPTERIVAGGDVTGRILIWRGVGERKISKSKLQINKGNFHSEEERPGVRGNDNADSCSTWHWHSTEVKFLSFSADGINLYSGGNEGVLVVWQLDSGERRFLPRIGSPLLYFVDSPDPCLSCVSCADNQIHLLKMPMMDITRSISGIKLPCLFPDIYEGLYCGLAFDRASGLAALRTQSYCIQFFSLYDDREASQVQVLERNCQPGDEITVVVTLVALSSDGSTMSTVEVKLPEEQIGGLVTLKFWASGSHNGEYSLSTVIYEPHSDAGISALAFHPSRSMTVSSSYGGDFKIWVQSSPSSIDQQKDQTLQNSGWKCQSVGSYKGKPMTAAAFSADGSVLAAAAETVVTLWDPDKNILVAVIGETVNPIVHLSFIGKSEYLASVSRGSLPQLSVWNLSKLSISWSYKLYVEAVTCSVDNSHFAVLSLITKSNNEVTPQDQDGVILVFKAEDQIPVASWFVKKASGGGLSFLSKDPSLHDGETMEENMSSLMLVYINCDHEYVIFDPYGNEDHQTSKIQRENPVHSEGPEPFGYASIYGELPEITAREIQVTQPSYVPSERPWETIFSGPSHVLPPLTMLCSAFLASLLEKRPTTQDSVPSA</sequence>
<dbReference type="InterPro" id="IPR057644">
    <property type="entry name" value="Beta-prop_WDR75_2nd"/>
</dbReference>
<comment type="caution">
    <text evidence="9">The sequence shown here is derived from an EMBL/GenBank/DDBJ whole genome shotgun (WGS) entry which is preliminary data.</text>
</comment>
<dbReference type="Pfam" id="PF23769">
    <property type="entry name" value="Beta-prop_WDR75_2nd"/>
    <property type="match status" value="1"/>
</dbReference>
<dbReference type="InterPro" id="IPR015943">
    <property type="entry name" value="WD40/YVTN_repeat-like_dom_sf"/>
</dbReference>
<accession>A0AAV9DSU3</accession>
<keyword evidence="10" id="KW-1185">Reference proteome</keyword>
<dbReference type="Proteomes" id="UP001180020">
    <property type="component" value="Unassembled WGS sequence"/>
</dbReference>
<feature type="repeat" description="WD" evidence="7">
    <location>
        <begin position="277"/>
        <end position="318"/>
    </location>
</feature>
<dbReference type="PANTHER" id="PTHR45176:SF1">
    <property type="entry name" value="TRANSDUCIN FAMILY PROTEIN _ WD-40 REPEAT FAMILY PROTEIN-RELATED"/>
    <property type="match status" value="1"/>
</dbReference>
<dbReference type="EMBL" id="JAUJYO010000011">
    <property type="protein sequence ID" value="KAK1304007.1"/>
    <property type="molecule type" value="Genomic_DNA"/>
</dbReference>
<comment type="subcellular location">
    <subcellularLocation>
        <location evidence="1">Nucleus</location>
        <location evidence="1">Nucleolus</location>
    </subcellularLocation>
</comment>
<evidence type="ECO:0000256" key="7">
    <source>
        <dbReference type="PROSITE-ProRule" id="PRU00221"/>
    </source>
</evidence>
<dbReference type="SMART" id="SM00320">
    <property type="entry name" value="WD40"/>
    <property type="match status" value="6"/>
</dbReference>
<feature type="domain" description="WD repeat-containing protein 75 second beta-propeller" evidence="8">
    <location>
        <begin position="397"/>
        <end position="649"/>
    </location>
</feature>
<evidence type="ECO:0000256" key="6">
    <source>
        <dbReference type="ARBA" id="ARBA00023242"/>
    </source>
</evidence>
<keyword evidence="5" id="KW-0677">Repeat</keyword>
<keyword evidence="6" id="KW-0539">Nucleus</keyword>
<evidence type="ECO:0000256" key="1">
    <source>
        <dbReference type="ARBA" id="ARBA00004604"/>
    </source>
</evidence>
<evidence type="ECO:0000313" key="10">
    <source>
        <dbReference type="Proteomes" id="UP001180020"/>
    </source>
</evidence>
<gene>
    <name evidence="9" type="ORF">QJS10_CPB11g01419</name>
</gene>
<reference evidence="9" key="2">
    <citation type="submission" date="2023-06" db="EMBL/GenBank/DDBJ databases">
        <authorList>
            <person name="Ma L."/>
            <person name="Liu K.-W."/>
            <person name="Li Z."/>
            <person name="Hsiao Y.-Y."/>
            <person name="Qi Y."/>
            <person name="Fu T."/>
            <person name="Tang G."/>
            <person name="Zhang D."/>
            <person name="Sun W.-H."/>
            <person name="Liu D.-K."/>
            <person name="Li Y."/>
            <person name="Chen G.-Z."/>
            <person name="Liu X.-D."/>
            <person name="Liao X.-Y."/>
            <person name="Jiang Y.-T."/>
            <person name="Yu X."/>
            <person name="Hao Y."/>
            <person name="Huang J."/>
            <person name="Zhao X.-W."/>
            <person name="Ke S."/>
            <person name="Chen Y.-Y."/>
            <person name="Wu W.-L."/>
            <person name="Hsu J.-L."/>
            <person name="Lin Y.-F."/>
            <person name="Huang M.-D."/>
            <person name="Li C.-Y."/>
            <person name="Huang L."/>
            <person name="Wang Z.-W."/>
            <person name="Zhao X."/>
            <person name="Zhong W.-Y."/>
            <person name="Peng D.-H."/>
            <person name="Ahmad S."/>
            <person name="Lan S."/>
            <person name="Zhang J.-S."/>
            <person name="Tsai W.-C."/>
            <person name="Van De Peer Y."/>
            <person name="Liu Z.-J."/>
        </authorList>
    </citation>
    <scope>NUCLEOTIDE SEQUENCE</scope>
    <source>
        <strain evidence="9">CP</strain>
        <tissue evidence="9">Leaves</tissue>
    </source>
</reference>
<dbReference type="PANTHER" id="PTHR45176">
    <property type="entry name" value="TRANSDUCIN FAMILY PROTEIN / WD-40 REPEAT FAMILY PROTEIN-RELATED"/>
    <property type="match status" value="1"/>
</dbReference>
<dbReference type="InterPro" id="IPR011047">
    <property type="entry name" value="Quinoprotein_ADH-like_sf"/>
</dbReference>
<dbReference type="AlphaFoldDB" id="A0AAV9DSU3"/>
<keyword evidence="2" id="KW-0690">Ribosome biogenesis</keyword>
<dbReference type="InterPro" id="IPR001680">
    <property type="entry name" value="WD40_rpt"/>
</dbReference>
<dbReference type="Gene3D" id="2.130.10.10">
    <property type="entry name" value="YVTN repeat-like/Quinoprotein amine dehydrogenase"/>
    <property type="match status" value="3"/>
</dbReference>
<dbReference type="PROSITE" id="PS50082">
    <property type="entry name" value="WD_REPEATS_2"/>
    <property type="match status" value="1"/>
</dbReference>
<dbReference type="SUPFAM" id="SSF50998">
    <property type="entry name" value="Quinoprotein alcohol dehydrogenase-like"/>
    <property type="match status" value="1"/>
</dbReference>
<name>A0AAV9DSU3_ACOCL</name>
<evidence type="ECO:0000313" key="9">
    <source>
        <dbReference type="EMBL" id="KAK1304007.1"/>
    </source>
</evidence>
<evidence type="ECO:0000256" key="4">
    <source>
        <dbReference type="ARBA" id="ARBA00022574"/>
    </source>
</evidence>
<evidence type="ECO:0000256" key="5">
    <source>
        <dbReference type="ARBA" id="ARBA00022737"/>
    </source>
</evidence>
<keyword evidence="3" id="KW-0698">rRNA processing</keyword>
<evidence type="ECO:0000256" key="2">
    <source>
        <dbReference type="ARBA" id="ARBA00022517"/>
    </source>
</evidence>
<evidence type="ECO:0000256" key="3">
    <source>
        <dbReference type="ARBA" id="ARBA00022552"/>
    </source>
</evidence>
<evidence type="ECO:0000259" key="8">
    <source>
        <dbReference type="Pfam" id="PF23769"/>
    </source>
</evidence>
<dbReference type="Pfam" id="PF23869">
    <property type="entry name" value="Beta-prop_WDR75_1st"/>
    <property type="match status" value="2"/>
</dbReference>
<proteinExistence type="predicted"/>
<protein>
    <recommendedName>
        <fullName evidence="8">WD repeat-containing protein 75 second beta-propeller domain-containing protein</fullName>
    </recommendedName>
</protein>
<keyword evidence="4 7" id="KW-0853">WD repeat</keyword>
<reference evidence="9" key="1">
    <citation type="journal article" date="2023" name="Nat. Commun.">
        <title>Diploid and tetraploid genomes of Acorus and the evolution of monocots.</title>
        <authorList>
            <person name="Ma L."/>
            <person name="Liu K.W."/>
            <person name="Li Z."/>
            <person name="Hsiao Y.Y."/>
            <person name="Qi Y."/>
            <person name="Fu T."/>
            <person name="Tang G.D."/>
            <person name="Zhang D."/>
            <person name="Sun W.H."/>
            <person name="Liu D.K."/>
            <person name="Li Y."/>
            <person name="Chen G.Z."/>
            <person name="Liu X.D."/>
            <person name="Liao X.Y."/>
            <person name="Jiang Y.T."/>
            <person name="Yu X."/>
            <person name="Hao Y."/>
            <person name="Huang J."/>
            <person name="Zhao X.W."/>
            <person name="Ke S."/>
            <person name="Chen Y.Y."/>
            <person name="Wu W.L."/>
            <person name="Hsu J.L."/>
            <person name="Lin Y.F."/>
            <person name="Huang M.D."/>
            <person name="Li C.Y."/>
            <person name="Huang L."/>
            <person name="Wang Z.W."/>
            <person name="Zhao X."/>
            <person name="Zhong W.Y."/>
            <person name="Peng D.H."/>
            <person name="Ahmad S."/>
            <person name="Lan S."/>
            <person name="Zhang J.S."/>
            <person name="Tsai W.C."/>
            <person name="Van de Peer Y."/>
            <person name="Liu Z.J."/>
        </authorList>
    </citation>
    <scope>NUCLEOTIDE SEQUENCE</scope>
    <source>
        <strain evidence="9">CP</strain>
    </source>
</reference>